<sequence>MRLLYIDIDSLRPDHMGCYGYHRNTTPHIDQLAKESTRFTNIYISDAPCLPSRTALWSGRTGFHTGVVNHGGVASQPYIEGRNRGHQDVFSRTGWMQALAKTGMKTVTISPFGQRHAAWHWYASFNEIYNTGKNGGERADEIAPVALDWLERNGQDENWFLHINLWDPHTPFRSPEDFGEPFADDPLPEWFTEEMWQRCWNGFGAHSAQEPNGLTGEEGFPTLPRHLNSIDSMDAVRKWVDNYDTGILYADLWVGRIIDKLRDLGIYEDTIIVIGADHGENIGELNIWGDHQTADEITCKVPLLIRWPGISETERVDNALHYHFDWAATAIELLGGTVPDNWDGQSFAEAFRTGEESGRDYVVTSQGTWSCQRGVRFDYQGDDYICLRTYHDGYKDLDEVMLYNLTQDPHEETNLVDELPHVADKAMSLLAEWQQNQMFTSKYDVDPLMTVMREGGPFYTRGRLPQYIERLKATGRAAAAEKLAKRHPDEL</sequence>
<dbReference type="AlphaFoldDB" id="A0A7S8EBN9"/>
<dbReference type="SUPFAM" id="SSF53649">
    <property type="entry name" value="Alkaline phosphatase-like"/>
    <property type="match status" value="1"/>
</dbReference>
<keyword evidence="3" id="KW-1185">Reference proteome</keyword>
<accession>A0A7S8EBN9</accession>
<dbReference type="Gene3D" id="3.30.1120.10">
    <property type="match status" value="1"/>
</dbReference>
<name>A0A7S8EBN9_9CHLR</name>
<feature type="domain" description="Sulfatase N-terminal" evidence="1">
    <location>
        <begin position="4"/>
        <end position="335"/>
    </location>
</feature>
<dbReference type="PANTHER" id="PTHR43751">
    <property type="entry name" value="SULFATASE"/>
    <property type="match status" value="1"/>
</dbReference>
<dbReference type="Proteomes" id="UP000594468">
    <property type="component" value="Chromosome"/>
</dbReference>
<dbReference type="RefSeq" id="WP_195172084.1">
    <property type="nucleotide sequence ID" value="NZ_CP062983.1"/>
</dbReference>
<evidence type="ECO:0000259" key="1">
    <source>
        <dbReference type="Pfam" id="PF00884"/>
    </source>
</evidence>
<dbReference type="InterPro" id="IPR000917">
    <property type="entry name" value="Sulfatase_N"/>
</dbReference>
<dbReference type="InterPro" id="IPR017850">
    <property type="entry name" value="Alkaline_phosphatase_core_sf"/>
</dbReference>
<proteinExistence type="predicted"/>
<dbReference type="PANTHER" id="PTHR43751:SF3">
    <property type="entry name" value="SULFATASE N-TERMINAL DOMAIN-CONTAINING PROTEIN"/>
    <property type="match status" value="1"/>
</dbReference>
<evidence type="ECO:0000313" key="3">
    <source>
        <dbReference type="Proteomes" id="UP000594468"/>
    </source>
</evidence>
<reference evidence="2 3" key="1">
    <citation type="submission" date="2020-02" db="EMBL/GenBank/DDBJ databases">
        <authorList>
            <person name="Zheng R.K."/>
            <person name="Sun C.M."/>
        </authorList>
    </citation>
    <scope>NUCLEOTIDE SEQUENCE [LARGE SCALE GENOMIC DNA]</scope>
    <source>
        <strain evidence="3">rifampicinis</strain>
    </source>
</reference>
<dbReference type="KEGG" id="pmet:G4Y79_06465"/>
<protein>
    <submittedName>
        <fullName evidence="2">Sulfatase</fullName>
    </submittedName>
</protein>
<dbReference type="CDD" id="cd16148">
    <property type="entry name" value="sulfatase_like"/>
    <property type="match status" value="1"/>
</dbReference>
<dbReference type="Pfam" id="PF00884">
    <property type="entry name" value="Sulfatase"/>
    <property type="match status" value="1"/>
</dbReference>
<dbReference type="Gene3D" id="3.40.720.10">
    <property type="entry name" value="Alkaline Phosphatase, subunit A"/>
    <property type="match status" value="1"/>
</dbReference>
<dbReference type="EMBL" id="CP062983">
    <property type="protein sequence ID" value="QPC84020.1"/>
    <property type="molecule type" value="Genomic_DNA"/>
</dbReference>
<dbReference type="InterPro" id="IPR052701">
    <property type="entry name" value="GAG_Ulvan_Degrading_Sulfatases"/>
</dbReference>
<gene>
    <name evidence="2" type="ORF">G4Y79_06465</name>
</gene>
<organism evidence="2 3">
    <name type="scientific">Phototrophicus methaneseepsis</name>
    <dbReference type="NCBI Taxonomy" id="2710758"/>
    <lineage>
        <taxon>Bacteria</taxon>
        <taxon>Bacillati</taxon>
        <taxon>Chloroflexota</taxon>
        <taxon>Candidatus Thermofontia</taxon>
        <taxon>Phototrophicales</taxon>
        <taxon>Phototrophicaceae</taxon>
        <taxon>Phototrophicus</taxon>
    </lineage>
</organism>
<evidence type="ECO:0000313" key="2">
    <source>
        <dbReference type="EMBL" id="QPC84020.1"/>
    </source>
</evidence>